<keyword evidence="6" id="KW-1185">Reference proteome</keyword>
<feature type="chain" id="PRO_5045450299" evidence="3">
    <location>
        <begin position="29"/>
        <end position="249"/>
    </location>
</feature>
<dbReference type="InterPro" id="IPR012533">
    <property type="entry name" value="YcnI-copper_dom"/>
</dbReference>
<reference evidence="6" key="1">
    <citation type="submission" date="2023-07" db="EMBL/GenBank/DDBJ databases">
        <title>30 novel species of actinomycetes from the DSMZ collection.</title>
        <authorList>
            <person name="Nouioui I."/>
        </authorList>
    </citation>
    <scope>NUCLEOTIDE SEQUENCE [LARGE SCALE GENOMIC DNA]</scope>
    <source>
        <strain evidence="6">DSM 44917</strain>
    </source>
</reference>
<comment type="caution">
    <text evidence="5">The sequence shown here is derived from an EMBL/GenBank/DDBJ whole genome shotgun (WGS) entry which is preliminary data.</text>
</comment>
<feature type="compositionally biased region" description="Acidic residues" evidence="1">
    <location>
        <begin position="188"/>
        <end position="209"/>
    </location>
</feature>
<feature type="region of interest" description="Disordered" evidence="1">
    <location>
        <begin position="159"/>
        <end position="215"/>
    </location>
</feature>
<keyword evidence="3" id="KW-0732">Signal</keyword>
<dbReference type="CDD" id="cd08545">
    <property type="entry name" value="YcnI_like"/>
    <property type="match status" value="1"/>
</dbReference>
<name>A0ABU2LE34_9ACTN</name>
<feature type="domain" description="YncI copper-binding" evidence="4">
    <location>
        <begin position="29"/>
        <end position="174"/>
    </location>
</feature>
<protein>
    <submittedName>
        <fullName evidence="5">YcnI family protein</fullName>
    </submittedName>
</protein>
<organism evidence="5 6">
    <name type="scientific">Streptomyces boetiae</name>
    <dbReference type="NCBI Taxonomy" id="3075541"/>
    <lineage>
        <taxon>Bacteria</taxon>
        <taxon>Bacillati</taxon>
        <taxon>Actinomycetota</taxon>
        <taxon>Actinomycetes</taxon>
        <taxon>Kitasatosporales</taxon>
        <taxon>Streptomycetaceae</taxon>
        <taxon>Streptomyces</taxon>
    </lineage>
</organism>
<evidence type="ECO:0000259" key="4">
    <source>
        <dbReference type="Pfam" id="PF07987"/>
    </source>
</evidence>
<keyword evidence="2" id="KW-1133">Transmembrane helix</keyword>
<evidence type="ECO:0000313" key="5">
    <source>
        <dbReference type="EMBL" id="MDT0309857.1"/>
    </source>
</evidence>
<proteinExistence type="predicted"/>
<sequence>MKPIHARAALTAATAAAVVLLAAPAADAHITVDPDEAEQGGYATLNVRVPNERDDAATIRVELHLDPEHPLASVMPQPVPGWEVEVTTAELDEPLEVHGSRITEAPSVVTWTGGAIEPGTFQQFPLSVGPLPEDADRLVLDATQTYDNDEVVRWIEEPAEGGAEPETPSPVLNLTPAADGGHGHGAGEEDAAAEDGEPVAADADGDADGDGGTTDTTARVLAVAGLALGVAGVAFGVLAGRRPRRSDDS</sequence>
<evidence type="ECO:0000256" key="2">
    <source>
        <dbReference type="SAM" id="Phobius"/>
    </source>
</evidence>
<keyword evidence="2" id="KW-0812">Transmembrane</keyword>
<dbReference type="InterPro" id="IPR038507">
    <property type="entry name" value="YcnI-like_sf"/>
</dbReference>
<dbReference type="Gene3D" id="2.60.40.2230">
    <property type="entry name" value="Uncharacterised protein YcnI-like PF07987, DUF1775"/>
    <property type="match status" value="1"/>
</dbReference>
<gene>
    <name evidence="5" type="ORF">RM780_23295</name>
</gene>
<keyword evidence="2" id="KW-0472">Membrane</keyword>
<dbReference type="EMBL" id="JAVREN010000048">
    <property type="protein sequence ID" value="MDT0309857.1"/>
    <property type="molecule type" value="Genomic_DNA"/>
</dbReference>
<feature type="signal peptide" evidence="3">
    <location>
        <begin position="1"/>
        <end position="28"/>
    </location>
</feature>
<dbReference type="Proteomes" id="UP001183388">
    <property type="component" value="Unassembled WGS sequence"/>
</dbReference>
<accession>A0ABU2LE34</accession>
<dbReference type="Pfam" id="PF07987">
    <property type="entry name" value="DUF1775"/>
    <property type="match status" value="1"/>
</dbReference>
<dbReference type="RefSeq" id="WP_311632823.1">
    <property type="nucleotide sequence ID" value="NZ_JAVREN010000048.1"/>
</dbReference>
<evidence type="ECO:0000256" key="1">
    <source>
        <dbReference type="SAM" id="MobiDB-lite"/>
    </source>
</evidence>
<feature type="transmembrane region" description="Helical" evidence="2">
    <location>
        <begin position="220"/>
        <end position="240"/>
    </location>
</feature>
<evidence type="ECO:0000256" key="3">
    <source>
        <dbReference type="SAM" id="SignalP"/>
    </source>
</evidence>
<evidence type="ECO:0000313" key="6">
    <source>
        <dbReference type="Proteomes" id="UP001183388"/>
    </source>
</evidence>